<accession>A0A9Q2NMV0</accession>
<feature type="signal peptide" evidence="5">
    <location>
        <begin position="1"/>
        <end position="25"/>
    </location>
</feature>
<dbReference type="RefSeq" id="WP_231035128.1">
    <property type="nucleotide sequence ID" value="NZ_JAJNGX010000014.1"/>
</dbReference>
<evidence type="ECO:0000256" key="3">
    <source>
        <dbReference type="ARBA" id="ARBA00022989"/>
    </source>
</evidence>
<dbReference type="GO" id="GO:0016020">
    <property type="term" value="C:membrane"/>
    <property type="evidence" value="ECO:0007669"/>
    <property type="project" value="UniProtKB-SubCell"/>
</dbReference>
<evidence type="ECO:0000259" key="6">
    <source>
        <dbReference type="Pfam" id="PF13675"/>
    </source>
</evidence>
<evidence type="ECO:0000313" key="8">
    <source>
        <dbReference type="Proteomes" id="UP000809337"/>
    </source>
</evidence>
<keyword evidence="5" id="KW-0732">Signal</keyword>
<comment type="subcellular location">
    <subcellularLocation>
        <location evidence="1">Membrane</location>
        <topology evidence="1">Multi-pass membrane protein</topology>
    </subcellularLocation>
</comment>
<organism evidence="7 8">
    <name type="scientific">Pseudosulfitobacter pseudonitzschiae</name>
    <dbReference type="NCBI Taxonomy" id="1402135"/>
    <lineage>
        <taxon>Bacteria</taxon>
        <taxon>Pseudomonadati</taxon>
        <taxon>Pseudomonadota</taxon>
        <taxon>Alphaproteobacteria</taxon>
        <taxon>Rhodobacterales</taxon>
        <taxon>Roseobacteraceae</taxon>
        <taxon>Pseudosulfitobacter</taxon>
    </lineage>
</organism>
<keyword evidence="4" id="KW-0472">Membrane</keyword>
<comment type="caution">
    <text evidence="7">The sequence shown here is derived from an EMBL/GenBank/DDBJ whole genome shotgun (WGS) entry which is preliminary data.</text>
</comment>
<feature type="domain" description="NarX-like N-terminal" evidence="6">
    <location>
        <begin position="168"/>
        <end position="270"/>
    </location>
</feature>
<evidence type="ECO:0000313" key="7">
    <source>
        <dbReference type="EMBL" id="MBM2356283.1"/>
    </source>
</evidence>
<feature type="domain" description="NarX-like N-terminal" evidence="6">
    <location>
        <begin position="38"/>
        <end position="136"/>
    </location>
</feature>
<name>A0A9Q2NMV0_9RHOB</name>
<evidence type="ECO:0000256" key="1">
    <source>
        <dbReference type="ARBA" id="ARBA00004141"/>
    </source>
</evidence>
<dbReference type="Pfam" id="PF13675">
    <property type="entry name" value="PilJ"/>
    <property type="match status" value="2"/>
</dbReference>
<feature type="chain" id="PRO_5040264284" evidence="5">
    <location>
        <begin position="26"/>
        <end position="291"/>
    </location>
</feature>
<reference evidence="7" key="1">
    <citation type="submission" date="2021-01" db="EMBL/GenBank/DDBJ databases">
        <title>Diatom-associated Roseobacters Show Island Model of Population Structure.</title>
        <authorList>
            <person name="Qu L."/>
            <person name="Feng X."/>
            <person name="Chen Y."/>
            <person name="Li L."/>
            <person name="Wang X."/>
            <person name="Hu Z."/>
            <person name="Wang H."/>
            <person name="Luo H."/>
        </authorList>
    </citation>
    <scope>NUCLEOTIDE SEQUENCE</scope>
    <source>
        <strain evidence="7">SM26-45</strain>
    </source>
</reference>
<dbReference type="Proteomes" id="UP000809337">
    <property type="component" value="Unassembled WGS sequence"/>
</dbReference>
<proteinExistence type="predicted"/>
<gene>
    <name evidence="7" type="ORF">JQX14_17140</name>
</gene>
<protein>
    <submittedName>
        <fullName evidence="7">Type IV pili methyl-accepting chemotaxis transducer N-terminal domain-containing protein</fullName>
    </submittedName>
</protein>
<evidence type="ECO:0000256" key="5">
    <source>
        <dbReference type="SAM" id="SignalP"/>
    </source>
</evidence>
<sequence>MRFLSMFVLLSCVIPMCGLVPEATAQVAASDPAVVVRVDISGRQRMLSQRMAMASCFVMGDVQTERNIQNAQQAYDLFSQTQDVLRHGGTRDQLEPERDPQVLALLDQSDEIFDTYGRAVLQVSHRDLQSVVVAQVTELDLPLLKLLNQTVGAIEVSGASATQGGVLANTVNIAGRQRMLSQKVLKEFCYVSLGVDRERQQKRLAETLELFETSLSLLETGSAEHDVLAPPNERAKGRLKRARLVWEKLSPLLRRAIAGQELARDDLHRVAAFSEDLLKASQHVLASYLKL</sequence>
<dbReference type="EMBL" id="JAFBWN010000014">
    <property type="protein sequence ID" value="MBM2356283.1"/>
    <property type="molecule type" value="Genomic_DNA"/>
</dbReference>
<keyword evidence="3" id="KW-1133">Transmembrane helix</keyword>
<keyword evidence="2" id="KW-0812">Transmembrane</keyword>
<dbReference type="AlphaFoldDB" id="A0A9Q2NMV0"/>
<dbReference type="InterPro" id="IPR029095">
    <property type="entry name" value="NarX-like_N"/>
</dbReference>
<evidence type="ECO:0000256" key="4">
    <source>
        <dbReference type="ARBA" id="ARBA00023136"/>
    </source>
</evidence>
<evidence type="ECO:0000256" key="2">
    <source>
        <dbReference type="ARBA" id="ARBA00022692"/>
    </source>
</evidence>